<dbReference type="CDD" id="cd06261">
    <property type="entry name" value="TM_PBP2"/>
    <property type="match status" value="1"/>
</dbReference>
<keyword evidence="10" id="KW-0614">Plasmid</keyword>
<keyword evidence="2 8" id="KW-0813">Transport</keyword>
<evidence type="ECO:0000256" key="6">
    <source>
        <dbReference type="ARBA" id="ARBA00022989"/>
    </source>
</evidence>
<dbReference type="RefSeq" id="WP_128642531.1">
    <property type="nucleotide sequence ID" value="NZ_CP008948.1"/>
</dbReference>
<sequence>MSGWNSVWAYHPVILDGLWITVKLSVVSAVASTVLGLVIAVAQIPERRVLRGVLRLYIDVLRGTPLIVQLLIIYFGGSYIGVPYIATFAAAAVSISLYYSAYVAEVFNAGFGSVPNGQREAAHVLGLSFTDTLQRVILPQSLSVSRGPLVGLYVSLIKDTSIATIIGLPELVKAASTVVNQTAEPGTMYLLVAVLYFAICYPLSLTARYFDSRARWSR</sequence>
<dbReference type="PANTHER" id="PTHR30614:SF0">
    <property type="entry name" value="L-CYSTINE TRANSPORT SYSTEM PERMEASE PROTEIN TCYL"/>
    <property type="match status" value="1"/>
</dbReference>
<dbReference type="GO" id="GO:0006865">
    <property type="term" value="P:amino acid transport"/>
    <property type="evidence" value="ECO:0007669"/>
    <property type="project" value="UniProtKB-KW"/>
</dbReference>
<dbReference type="AlphaFoldDB" id="A0A076EWR9"/>
<geneLocation type="plasmid" evidence="10 11">
    <name>pPDG1</name>
</geneLocation>
<keyword evidence="6 8" id="KW-1133">Transmembrane helix</keyword>
<accession>A0A076EWR9</accession>
<evidence type="ECO:0000313" key="11">
    <source>
        <dbReference type="Proteomes" id="UP000028488"/>
    </source>
</evidence>
<organism evidence="10 11">
    <name type="scientific">Rhodococcus opacus</name>
    <name type="common">Nocardia opaca</name>
    <dbReference type="NCBI Taxonomy" id="37919"/>
    <lineage>
        <taxon>Bacteria</taxon>
        <taxon>Bacillati</taxon>
        <taxon>Actinomycetota</taxon>
        <taxon>Actinomycetes</taxon>
        <taxon>Mycobacteriales</taxon>
        <taxon>Nocardiaceae</taxon>
        <taxon>Rhodococcus</taxon>
    </lineage>
</organism>
<dbReference type="Pfam" id="PF00528">
    <property type="entry name" value="BPD_transp_1"/>
    <property type="match status" value="1"/>
</dbReference>
<keyword evidence="4 8" id="KW-0812">Transmembrane</keyword>
<dbReference type="InterPro" id="IPR043429">
    <property type="entry name" value="ArtM/GltK/GlnP/TcyL/YhdX-like"/>
</dbReference>
<proteinExistence type="inferred from homology"/>
<evidence type="ECO:0000256" key="2">
    <source>
        <dbReference type="ARBA" id="ARBA00022448"/>
    </source>
</evidence>
<dbReference type="NCBIfam" id="TIGR01726">
    <property type="entry name" value="HEQRo_perm_3TM"/>
    <property type="match status" value="1"/>
</dbReference>
<name>A0A076EWR9_RHOOP</name>
<dbReference type="Gene3D" id="1.10.3720.10">
    <property type="entry name" value="MetI-like"/>
    <property type="match status" value="1"/>
</dbReference>
<dbReference type="InterPro" id="IPR010065">
    <property type="entry name" value="AA_ABC_transptr_permease_3TM"/>
</dbReference>
<reference evidence="10 11" key="1">
    <citation type="submission" date="2014-07" db="EMBL/GenBank/DDBJ databases">
        <title>Genome Sequence of Rhodococcus opacus Strain R7, a Biodegrader of Mono- and Polycyclic Aromatic Hydrocarbons.</title>
        <authorList>
            <person name="Di Gennaro P."/>
            <person name="Zampolli J."/>
            <person name="Presti I."/>
            <person name="Cappelletti M."/>
            <person name="D'Ursi P."/>
            <person name="Orro A."/>
            <person name="Mezzelani A."/>
            <person name="Milanesi L."/>
        </authorList>
    </citation>
    <scope>NUCLEOTIDE SEQUENCE [LARGE SCALE GENOMIC DNA]</scope>
    <source>
        <strain evidence="10 11">R7</strain>
        <plasmid evidence="10">pPDG1</plasmid>
    </source>
</reference>
<keyword evidence="5" id="KW-0029">Amino-acid transport</keyword>
<dbReference type="PANTHER" id="PTHR30614">
    <property type="entry name" value="MEMBRANE COMPONENT OF AMINO ACID ABC TRANSPORTER"/>
    <property type="match status" value="1"/>
</dbReference>
<protein>
    <recommendedName>
        <fullName evidence="9">ABC transmembrane type-1 domain-containing protein</fullName>
    </recommendedName>
</protein>
<evidence type="ECO:0000256" key="1">
    <source>
        <dbReference type="ARBA" id="ARBA00004651"/>
    </source>
</evidence>
<comment type="subcellular location">
    <subcellularLocation>
        <location evidence="1 8">Cell membrane</location>
        <topology evidence="1 8">Multi-pass membrane protein</topology>
    </subcellularLocation>
</comment>
<dbReference type="EMBL" id="CP008948">
    <property type="protein sequence ID" value="AII10430.1"/>
    <property type="molecule type" value="Genomic_DNA"/>
</dbReference>
<keyword evidence="3" id="KW-1003">Cell membrane</keyword>
<evidence type="ECO:0000313" key="10">
    <source>
        <dbReference type="EMBL" id="AII10430.1"/>
    </source>
</evidence>
<dbReference type="InterPro" id="IPR035906">
    <property type="entry name" value="MetI-like_sf"/>
</dbReference>
<evidence type="ECO:0000256" key="8">
    <source>
        <dbReference type="RuleBase" id="RU363032"/>
    </source>
</evidence>
<evidence type="ECO:0000256" key="7">
    <source>
        <dbReference type="ARBA" id="ARBA00023136"/>
    </source>
</evidence>
<feature type="transmembrane region" description="Helical" evidence="8">
    <location>
        <begin position="81"/>
        <end position="99"/>
    </location>
</feature>
<dbReference type="Proteomes" id="UP000028488">
    <property type="component" value="Plasmid pPDG1"/>
</dbReference>
<dbReference type="GO" id="GO:0043190">
    <property type="term" value="C:ATP-binding cassette (ABC) transporter complex"/>
    <property type="evidence" value="ECO:0007669"/>
    <property type="project" value="InterPro"/>
</dbReference>
<gene>
    <name evidence="10" type="ORF">EP51_39755</name>
</gene>
<dbReference type="PROSITE" id="PS50928">
    <property type="entry name" value="ABC_TM1"/>
    <property type="match status" value="1"/>
</dbReference>
<dbReference type="InterPro" id="IPR000515">
    <property type="entry name" value="MetI-like"/>
</dbReference>
<feature type="domain" description="ABC transmembrane type-1" evidence="9">
    <location>
        <begin position="18"/>
        <end position="207"/>
    </location>
</feature>
<dbReference type="SUPFAM" id="SSF161098">
    <property type="entry name" value="MetI-like"/>
    <property type="match status" value="1"/>
</dbReference>
<feature type="transmembrane region" description="Helical" evidence="8">
    <location>
        <begin position="188"/>
        <end position="210"/>
    </location>
</feature>
<feature type="transmembrane region" description="Helical" evidence="8">
    <location>
        <begin position="20"/>
        <end position="44"/>
    </location>
</feature>
<evidence type="ECO:0000256" key="5">
    <source>
        <dbReference type="ARBA" id="ARBA00022970"/>
    </source>
</evidence>
<dbReference type="GO" id="GO:0022857">
    <property type="term" value="F:transmembrane transporter activity"/>
    <property type="evidence" value="ECO:0007669"/>
    <property type="project" value="InterPro"/>
</dbReference>
<comment type="similarity">
    <text evidence="8">Belongs to the binding-protein-dependent transport system permease family.</text>
</comment>
<evidence type="ECO:0000256" key="4">
    <source>
        <dbReference type="ARBA" id="ARBA00022692"/>
    </source>
</evidence>
<evidence type="ECO:0000259" key="9">
    <source>
        <dbReference type="PROSITE" id="PS50928"/>
    </source>
</evidence>
<evidence type="ECO:0000256" key="3">
    <source>
        <dbReference type="ARBA" id="ARBA00022475"/>
    </source>
</evidence>
<keyword evidence="7 8" id="KW-0472">Membrane</keyword>